<dbReference type="InterPro" id="IPR033644">
    <property type="entry name" value="Ferrochelatase_C"/>
</dbReference>
<dbReference type="NCBIfam" id="TIGR00109">
    <property type="entry name" value="hemH"/>
    <property type="match status" value="1"/>
</dbReference>
<evidence type="ECO:0000256" key="2">
    <source>
        <dbReference type="ARBA" id="ARBA00022490"/>
    </source>
</evidence>
<sequence>MLPDTHPDVAFGKTGLLLVNLGTPDSPDAKGLRPYLKQFLSDKRVIEAPSLIWQPILRGIILNTRPRKSARAYAKIWDTETHESPLRRYTREQAEGLTKLFKKDKTDVQVAWAMRYGNPSIAEGLEGLRASGCTQISVISLYPQYSASTTASVNDEVFRCLLKMRWQPALRTAGPWHDHPSYIDALAKSVKKHISKLGWKPDYLVASFHGLPVAYFEKGDPYHCHCAKTARLLRERLGMKDDNFKLTFQSRFGPTKWLEPYTEATLRELGEAGHKNIAVITPGFISDCVETLEEIAIEARETFMEAGGENFSTVPCLNSSPESIKLLAELAHAELAGWIS</sequence>
<dbReference type="CDD" id="cd03411">
    <property type="entry name" value="Ferrochelatase_N"/>
    <property type="match status" value="1"/>
</dbReference>
<dbReference type="EMBL" id="QOQF01000033">
    <property type="protein sequence ID" value="RCL75496.1"/>
    <property type="molecule type" value="Genomic_DNA"/>
</dbReference>
<evidence type="ECO:0000256" key="5">
    <source>
        <dbReference type="ARBA" id="ARBA00023133"/>
    </source>
</evidence>
<comment type="pathway">
    <text evidence="9 10">Porphyrin-containing compound metabolism; protoheme biosynthesis; protoheme from protoporphyrin-IX: step 1/1.</text>
</comment>
<comment type="caution">
    <text evidence="11">The sequence shown here is derived from an EMBL/GenBank/DDBJ whole genome shotgun (WGS) entry which is preliminary data.</text>
</comment>
<dbReference type="FunFam" id="3.40.50.1400:FF:000002">
    <property type="entry name" value="Ferrochelatase"/>
    <property type="match status" value="1"/>
</dbReference>
<dbReference type="InterPro" id="IPR001015">
    <property type="entry name" value="Ferrochelatase"/>
</dbReference>
<protein>
    <recommendedName>
        <fullName evidence="9 10">Ferrochelatase</fullName>
        <ecNumber evidence="9 10">4.98.1.1</ecNumber>
    </recommendedName>
    <alternativeName>
        <fullName evidence="9">Heme synthase</fullName>
    </alternativeName>
    <alternativeName>
        <fullName evidence="9">Protoheme ferro-lyase</fullName>
    </alternativeName>
</protein>
<dbReference type="AlphaFoldDB" id="A0A368DW06"/>
<dbReference type="PANTHER" id="PTHR11108:SF1">
    <property type="entry name" value="FERROCHELATASE, MITOCHONDRIAL"/>
    <property type="match status" value="1"/>
</dbReference>
<dbReference type="GO" id="GO:0046872">
    <property type="term" value="F:metal ion binding"/>
    <property type="evidence" value="ECO:0007669"/>
    <property type="project" value="UniProtKB-KW"/>
</dbReference>
<comment type="similarity">
    <text evidence="1 9 10">Belongs to the ferrochelatase family.</text>
</comment>
<keyword evidence="4 9" id="KW-0408">Iron</keyword>
<dbReference type="Pfam" id="PF00762">
    <property type="entry name" value="Ferrochelatase"/>
    <property type="match status" value="1"/>
</dbReference>
<evidence type="ECO:0000256" key="1">
    <source>
        <dbReference type="ARBA" id="ARBA00007718"/>
    </source>
</evidence>
<dbReference type="UniPathway" id="UPA00252">
    <property type="reaction ID" value="UER00325"/>
</dbReference>
<dbReference type="PANTHER" id="PTHR11108">
    <property type="entry name" value="FERROCHELATASE"/>
    <property type="match status" value="1"/>
</dbReference>
<dbReference type="Proteomes" id="UP000252132">
    <property type="component" value="Unassembled WGS sequence"/>
</dbReference>
<dbReference type="GO" id="GO:0006783">
    <property type="term" value="P:heme biosynthetic process"/>
    <property type="evidence" value="ECO:0007669"/>
    <property type="project" value="UniProtKB-UniRule"/>
</dbReference>
<dbReference type="InterPro" id="IPR033659">
    <property type="entry name" value="Ferrochelatase_N"/>
</dbReference>
<comment type="function">
    <text evidence="9 10">Catalyzes the ferrous insertion into protoporphyrin IX.</text>
</comment>
<comment type="catalytic activity">
    <reaction evidence="8">
        <text>Fe-coproporphyrin III + 2 H(+) = coproporphyrin III + Fe(2+)</text>
        <dbReference type="Rhea" id="RHEA:49572"/>
        <dbReference type="ChEBI" id="CHEBI:15378"/>
        <dbReference type="ChEBI" id="CHEBI:29033"/>
        <dbReference type="ChEBI" id="CHEBI:68438"/>
        <dbReference type="ChEBI" id="CHEBI:131725"/>
        <dbReference type="EC" id="4.99.1.9"/>
    </reaction>
    <physiologicalReaction direction="right-to-left" evidence="8">
        <dbReference type="Rhea" id="RHEA:49574"/>
    </physiologicalReaction>
</comment>
<dbReference type="Gene3D" id="3.40.50.1400">
    <property type="match status" value="2"/>
</dbReference>
<evidence type="ECO:0000256" key="6">
    <source>
        <dbReference type="ARBA" id="ARBA00023239"/>
    </source>
</evidence>
<keyword evidence="6 9" id="KW-0456">Lyase</keyword>
<evidence type="ECO:0000256" key="4">
    <source>
        <dbReference type="ARBA" id="ARBA00023004"/>
    </source>
</evidence>
<keyword evidence="2 9" id="KW-0963">Cytoplasm</keyword>
<gene>
    <name evidence="9" type="primary">hemH</name>
    <name evidence="11" type="ORF">DBW69_06320</name>
</gene>
<dbReference type="HAMAP" id="MF_00323">
    <property type="entry name" value="Ferrochelatase"/>
    <property type="match status" value="1"/>
</dbReference>
<dbReference type="SUPFAM" id="SSF53800">
    <property type="entry name" value="Chelatase"/>
    <property type="match status" value="1"/>
</dbReference>
<comment type="catalytic activity">
    <reaction evidence="9 10">
        <text>heme b + 2 H(+) = protoporphyrin IX + Fe(2+)</text>
        <dbReference type="Rhea" id="RHEA:22584"/>
        <dbReference type="ChEBI" id="CHEBI:15378"/>
        <dbReference type="ChEBI" id="CHEBI:29033"/>
        <dbReference type="ChEBI" id="CHEBI:57306"/>
        <dbReference type="ChEBI" id="CHEBI:60344"/>
        <dbReference type="EC" id="4.98.1.1"/>
    </reaction>
</comment>
<dbReference type="EC" id="4.98.1.1" evidence="9 10"/>
<evidence type="ECO:0000256" key="7">
    <source>
        <dbReference type="ARBA" id="ARBA00023244"/>
    </source>
</evidence>
<reference evidence="11 12" key="1">
    <citation type="journal article" date="2018" name="Microbiome">
        <title>Fine metagenomic profile of the Mediterranean stratified and mixed water columns revealed by assembly and recruitment.</title>
        <authorList>
            <person name="Haro-Moreno J.M."/>
            <person name="Lopez-Perez M."/>
            <person name="De La Torre J.R."/>
            <person name="Picazo A."/>
            <person name="Camacho A."/>
            <person name="Rodriguez-Valera F."/>
        </authorList>
    </citation>
    <scope>NUCLEOTIDE SEQUENCE [LARGE SCALE GENOMIC DNA]</scope>
    <source>
        <strain evidence="11">MED-G55</strain>
    </source>
</reference>
<evidence type="ECO:0000256" key="3">
    <source>
        <dbReference type="ARBA" id="ARBA00022723"/>
    </source>
</evidence>
<dbReference type="GO" id="GO:0004325">
    <property type="term" value="F:ferrochelatase activity"/>
    <property type="evidence" value="ECO:0007669"/>
    <property type="project" value="UniProtKB-UniRule"/>
</dbReference>
<evidence type="ECO:0000256" key="10">
    <source>
        <dbReference type="RuleBase" id="RU000607"/>
    </source>
</evidence>
<keyword evidence="7 9" id="KW-0627">Porphyrin biosynthesis</keyword>
<feature type="binding site" evidence="9">
    <location>
        <position position="209"/>
    </location>
    <ligand>
        <name>Fe(2+)</name>
        <dbReference type="ChEBI" id="CHEBI:29033"/>
    </ligand>
</feature>
<evidence type="ECO:0000313" key="11">
    <source>
        <dbReference type="EMBL" id="RCL75496.1"/>
    </source>
</evidence>
<dbReference type="PROSITE" id="PS00534">
    <property type="entry name" value="FERROCHELATASE"/>
    <property type="match status" value="1"/>
</dbReference>
<keyword evidence="3 9" id="KW-0479">Metal-binding</keyword>
<dbReference type="CDD" id="cd00419">
    <property type="entry name" value="Ferrochelatase_C"/>
    <property type="match status" value="1"/>
</dbReference>
<name>A0A368DW06_9PROT</name>
<feature type="binding site" evidence="9">
    <location>
        <position position="290"/>
    </location>
    <ligand>
        <name>Fe(2+)</name>
        <dbReference type="ChEBI" id="CHEBI:29033"/>
    </ligand>
</feature>
<accession>A0A368DW06</accession>
<keyword evidence="5 9" id="KW-0350">Heme biosynthesis</keyword>
<comment type="subcellular location">
    <subcellularLocation>
        <location evidence="9 10">Cytoplasm</location>
    </subcellularLocation>
</comment>
<evidence type="ECO:0000256" key="8">
    <source>
        <dbReference type="ARBA" id="ARBA00024536"/>
    </source>
</evidence>
<evidence type="ECO:0000313" key="12">
    <source>
        <dbReference type="Proteomes" id="UP000252132"/>
    </source>
</evidence>
<dbReference type="GO" id="GO:0005737">
    <property type="term" value="C:cytoplasm"/>
    <property type="evidence" value="ECO:0007669"/>
    <property type="project" value="UniProtKB-SubCell"/>
</dbReference>
<organism evidence="11 12">
    <name type="scientific">PS1 clade bacterium</name>
    <dbReference type="NCBI Taxonomy" id="2175152"/>
    <lineage>
        <taxon>Bacteria</taxon>
        <taxon>Pseudomonadati</taxon>
        <taxon>Pseudomonadota</taxon>
        <taxon>Alphaproteobacteria</taxon>
        <taxon>PS1 clade</taxon>
    </lineage>
</organism>
<dbReference type="InterPro" id="IPR019772">
    <property type="entry name" value="Ferrochelatase_AS"/>
</dbReference>
<evidence type="ECO:0000256" key="9">
    <source>
        <dbReference type="HAMAP-Rule" id="MF_00323"/>
    </source>
</evidence>
<proteinExistence type="inferred from homology"/>